<evidence type="ECO:0000313" key="3">
    <source>
        <dbReference type="Proteomes" id="UP000762676"/>
    </source>
</evidence>
<accession>A0AAV4I2X7</accession>
<evidence type="ECO:0000256" key="1">
    <source>
        <dbReference type="SAM" id="MobiDB-lite"/>
    </source>
</evidence>
<proteinExistence type="predicted"/>
<feature type="compositionally biased region" description="Basic and acidic residues" evidence="1">
    <location>
        <begin position="307"/>
        <end position="316"/>
    </location>
</feature>
<protein>
    <submittedName>
        <fullName evidence="2">Uncharacterized protein</fullName>
    </submittedName>
</protein>
<evidence type="ECO:0000313" key="2">
    <source>
        <dbReference type="EMBL" id="GFS04783.1"/>
    </source>
</evidence>
<gene>
    <name evidence="2" type="ORF">ElyMa_006504500</name>
</gene>
<reference evidence="2 3" key="1">
    <citation type="journal article" date="2021" name="Elife">
        <title>Chloroplast acquisition without the gene transfer in kleptoplastic sea slugs, Plakobranchus ocellatus.</title>
        <authorList>
            <person name="Maeda T."/>
            <person name="Takahashi S."/>
            <person name="Yoshida T."/>
            <person name="Shimamura S."/>
            <person name="Takaki Y."/>
            <person name="Nagai Y."/>
            <person name="Toyoda A."/>
            <person name="Suzuki Y."/>
            <person name="Arimoto A."/>
            <person name="Ishii H."/>
            <person name="Satoh N."/>
            <person name="Nishiyama T."/>
            <person name="Hasebe M."/>
            <person name="Maruyama T."/>
            <person name="Minagawa J."/>
            <person name="Obokata J."/>
            <person name="Shigenobu S."/>
        </authorList>
    </citation>
    <scope>NUCLEOTIDE SEQUENCE [LARGE SCALE GENOMIC DNA]</scope>
</reference>
<comment type="caution">
    <text evidence="2">The sequence shown here is derived from an EMBL/GenBank/DDBJ whole genome shotgun (WGS) entry which is preliminary data.</text>
</comment>
<dbReference type="AlphaFoldDB" id="A0AAV4I2X7"/>
<organism evidence="2 3">
    <name type="scientific">Elysia marginata</name>
    <dbReference type="NCBI Taxonomy" id="1093978"/>
    <lineage>
        <taxon>Eukaryota</taxon>
        <taxon>Metazoa</taxon>
        <taxon>Spiralia</taxon>
        <taxon>Lophotrochozoa</taxon>
        <taxon>Mollusca</taxon>
        <taxon>Gastropoda</taxon>
        <taxon>Heterobranchia</taxon>
        <taxon>Euthyneura</taxon>
        <taxon>Panpulmonata</taxon>
        <taxon>Sacoglossa</taxon>
        <taxon>Placobranchoidea</taxon>
        <taxon>Plakobranchidae</taxon>
        <taxon>Elysia</taxon>
    </lineage>
</organism>
<feature type="compositionally biased region" description="Low complexity" evidence="1">
    <location>
        <begin position="98"/>
        <end position="107"/>
    </location>
</feature>
<feature type="compositionally biased region" description="Polar residues" evidence="1">
    <location>
        <begin position="255"/>
        <end position="267"/>
    </location>
</feature>
<name>A0AAV4I2X7_9GAST</name>
<feature type="region of interest" description="Disordered" evidence="1">
    <location>
        <begin position="68"/>
        <end position="112"/>
    </location>
</feature>
<feature type="region of interest" description="Disordered" evidence="1">
    <location>
        <begin position="183"/>
        <end position="316"/>
    </location>
</feature>
<sequence>MLYSQRVSAVADLSRIAQKLPSQLAQPHLDSHKTSKRLYQRGYMAEKNEEIVCHRCYIHHLPSKKRFYKAQPKTPPQNSFGPFGPQVPGAEDMESGSENESSKSTSSPHYNSVWKDRSASVIKVNNRNAKVIAPIEKYRFLDRDMCGRDRDLNDTLTPRLVPYEDWKKVVRNVCSQCKKEVKAVSSRTLPSHHRASISKERTEDKFRGRKSESRELSRSRRGSSNLMASRESPSRYRSTSFPRSSQSRQHRRKQTTPNQQMRQQRNLQSREKSRSDSQTSESEYKGGAAAVPIPLPLVKQGTQSPLKPKDFRPEKS</sequence>
<dbReference type="Proteomes" id="UP000762676">
    <property type="component" value="Unassembled WGS sequence"/>
</dbReference>
<feature type="compositionally biased region" description="Basic and acidic residues" evidence="1">
    <location>
        <begin position="197"/>
        <end position="218"/>
    </location>
</feature>
<keyword evidence="3" id="KW-1185">Reference proteome</keyword>
<dbReference type="EMBL" id="BMAT01013041">
    <property type="protein sequence ID" value="GFS04783.1"/>
    <property type="molecule type" value="Genomic_DNA"/>
</dbReference>